<evidence type="ECO:0000313" key="1">
    <source>
        <dbReference type="EMBL" id="TDQ55458.1"/>
    </source>
</evidence>
<evidence type="ECO:0000313" key="2">
    <source>
        <dbReference type="Proteomes" id="UP000295281"/>
    </source>
</evidence>
<keyword evidence="2" id="KW-1185">Reference proteome</keyword>
<proteinExistence type="predicted"/>
<reference evidence="1 2" key="1">
    <citation type="submission" date="2019-03" db="EMBL/GenBank/DDBJ databases">
        <title>Genomic Encyclopedia of Type Strains, Phase IV (KMG-IV): sequencing the most valuable type-strain genomes for metagenomic binning, comparative biology and taxonomic classification.</title>
        <authorList>
            <person name="Goeker M."/>
        </authorList>
    </citation>
    <scope>NUCLEOTIDE SEQUENCE [LARGE SCALE GENOMIC DNA]</scope>
    <source>
        <strain evidence="1 2">DSM 46770</strain>
    </source>
</reference>
<protein>
    <submittedName>
        <fullName evidence="1">Uncharacterized protein</fullName>
    </submittedName>
</protein>
<gene>
    <name evidence="1" type="ORF">EV190_101785</name>
</gene>
<sequence>MRNQYGRRLRQLVTKSFSMDLVLVMHDVDAFDDQVSAYPAITLISNRPQGAAVAADTTRAFGAPEAIDFATWYAACYVTSSAEDPKPVELVNSLDWRHFSAAINARLTYLKELGLPS</sequence>
<organism evidence="1 2">
    <name type="scientific">Actinorugispora endophytica</name>
    <dbReference type="NCBI Taxonomy" id="1605990"/>
    <lineage>
        <taxon>Bacteria</taxon>
        <taxon>Bacillati</taxon>
        <taxon>Actinomycetota</taxon>
        <taxon>Actinomycetes</taxon>
        <taxon>Streptosporangiales</taxon>
        <taxon>Nocardiopsidaceae</taxon>
        <taxon>Actinorugispora</taxon>
    </lineage>
</organism>
<dbReference type="Proteomes" id="UP000295281">
    <property type="component" value="Unassembled WGS sequence"/>
</dbReference>
<dbReference type="AlphaFoldDB" id="A0A4R6V9E8"/>
<dbReference type="EMBL" id="SNYN01000001">
    <property type="protein sequence ID" value="TDQ55458.1"/>
    <property type="molecule type" value="Genomic_DNA"/>
</dbReference>
<accession>A0A4R6V9E8</accession>
<name>A0A4R6V9E8_9ACTN</name>
<comment type="caution">
    <text evidence="1">The sequence shown here is derived from an EMBL/GenBank/DDBJ whole genome shotgun (WGS) entry which is preliminary data.</text>
</comment>